<evidence type="ECO:0000256" key="4">
    <source>
        <dbReference type="ARBA" id="ARBA00022679"/>
    </source>
</evidence>
<dbReference type="Gene3D" id="3.40.50.11820">
    <property type="match status" value="1"/>
</dbReference>
<evidence type="ECO:0000313" key="7">
    <source>
        <dbReference type="EMBL" id="RID82149.1"/>
    </source>
</evidence>
<evidence type="ECO:0000256" key="2">
    <source>
        <dbReference type="ARBA" id="ARBA00010488"/>
    </source>
</evidence>
<dbReference type="RefSeq" id="WP_119114607.1">
    <property type="nucleotide sequence ID" value="NZ_CBCSEO010000028.1"/>
</dbReference>
<comment type="similarity">
    <text evidence="2">Belongs to the CDP-glycerol glycerophosphotransferase family.</text>
</comment>
<reference evidence="7 8" key="1">
    <citation type="submission" date="2018-08" db="EMBL/GenBank/DDBJ databases">
        <title>Bacillus jemisoniae sp. nov., Bacillus chryseoplanitiae sp. nov., Bacillus resnikiae sp. nov., and Bacillus frankliniae sp. nov., isolated from Viking spacecraft and associated surfaces.</title>
        <authorList>
            <person name="Seuylemezian A."/>
            <person name="Vaishampayan P."/>
        </authorList>
    </citation>
    <scope>NUCLEOTIDE SEQUENCE [LARGE SCALE GENOMIC DNA]</scope>
    <source>
        <strain evidence="7 8">JJ-247</strain>
    </source>
</reference>
<dbReference type="InterPro" id="IPR043149">
    <property type="entry name" value="TagF_N"/>
</dbReference>
<keyword evidence="5" id="KW-0777">Teichoic acid biosynthesis</keyword>
<dbReference type="PANTHER" id="PTHR37316:SF3">
    <property type="entry name" value="TEICHOIC ACID GLYCEROL-PHOSPHATE TRANSFERASE"/>
    <property type="match status" value="1"/>
</dbReference>
<dbReference type="Proteomes" id="UP000265816">
    <property type="component" value="Unassembled WGS sequence"/>
</dbReference>
<evidence type="ECO:0000256" key="5">
    <source>
        <dbReference type="ARBA" id="ARBA00022944"/>
    </source>
</evidence>
<dbReference type="InterPro" id="IPR043148">
    <property type="entry name" value="TagF_C"/>
</dbReference>
<dbReference type="Pfam" id="PF04464">
    <property type="entry name" value="Glyphos_transf"/>
    <property type="match status" value="1"/>
</dbReference>
<dbReference type="Gene3D" id="3.40.50.12580">
    <property type="match status" value="1"/>
</dbReference>
<dbReference type="InterPro" id="IPR007554">
    <property type="entry name" value="Glycerophosphate_synth"/>
</dbReference>
<keyword evidence="3" id="KW-1003">Cell membrane</keyword>
<keyword evidence="8" id="KW-1185">Reference proteome</keyword>
<comment type="subcellular location">
    <subcellularLocation>
        <location evidence="1">Cell membrane</location>
        <topology evidence="1">Peripheral membrane protein</topology>
    </subcellularLocation>
</comment>
<evidence type="ECO:0000313" key="8">
    <source>
        <dbReference type="Proteomes" id="UP000265816"/>
    </source>
</evidence>
<sequence>MKKKIGAMLNKMILDHTVKNLFVDNRTLVIEYEGLRKISSKRYVMVKDRQSGRRLIKELSGRRASFELDELAELAENGKLDLYIFANILSKRIIKRSRFHAPLQSVQFIDEKTRCKWRVTHTKNKNLTVVSEKMLFNHHITELSTVDSNFAISGRIESFHQMVPKTAEIIIQRRDVFRRYSFKLDLKEVGASQYEFEGILYPEKLKFDLVNNSRWDLYLQLSDDNGKLLNKMLINMQSFKEFFREEDRYLETIPTEKDFVFALYATMGGNSLALWYTDSAQFARTYNIAKGKSIFNQTCEAEPVHEKIVFFESFFGKNYSGNPKYIYEHMMNNPKYKDYTFVWSYSGENTDTIPGKRIIVNRESEDYYSYLAMAKYWVSNIVFPVQRKREGNVYLQTWHGTPLKRLGFDIDIVGPETLARENFYIESRNWDYLLSANRYSSEIFKRAFKFEKEMLEVGYPLNDIFYQNDLNSKVSSIKERLGIPADKKVILYAPTWRDNEMSGSWAHSFQLKFDLERYYEKLNDDYVLLLRMHHLISDALTIDEKYKDFVYDASKYEDIQELYIASDLLITDYSSVFFDYANSRRPILFYAYDYQEYKDNVRGFYLDMEEDLPGPVIQDDIQLLDAIMNIDDIHEQYKDKYQHFTDKYNYLDDENAAKRVVDRVFK</sequence>
<evidence type="ECO:0000256" key="6">
    <source>
        <dbReference type="ARBA" id="ARBA00023136"/>
    </source>
</evidence>
<dbReference type="GO" id="GO:0005886">
    <property type="term" value="C:plasma membrane"/>
    <property type="evidence" value="ECO:0007669"/>
    <property type="project" value="UniProtKB-SubCell"/>
</dbReference>
<dbReference type="GO" id="GO:0019350">
    <property type="term" value="P:teichoic acid biosynthetic process"/>
    <property type="evidence" value="ECO:0007669"/>
    <property type="project" value="UniProtKB-KW"/>
</dbReference>
<organism evidence="7 8">
    <name type="scientific">Mesobacillus zeae</name>
    <dbReference type="NCBI Taxonomy" id="1917180"/>
    <lineage>
        <taxon>Bacteria</taxon>
        <taxon>Bacillati</taxon>
        <taxon>Bacillota</taxon>
        <taxon>Bacilli</taxon>
        <taxon>Bacillales</taxon>
        <taxon>Bacillaceae</taxon>
        <taxon>Mesobacillus</taxon>
    </lineage>
</organism>
<dbReference type="OrthoDB" id="9811865at2"/>
<dbReference type="PANTHER" id="PTHR37316">
    <property type="entry name" value="TEICHOIC ACID GLYCEROL-PHOSPHATE PRIMASE"/>
    <property type="match status" value="1"/>
</dbReference>
<protein>
    <submittedName>
        <fullName evidence="7">CDP-glycerol glycerophosphotransferase family protein</fullName>
    </submittedName>
</protein>
<accession>A0A398AWW4</accession>
<evidence type="ECO:0000256" key="3">
    <source>
        <dbReference type="ARBA" id="ARBA00022475"/>
    </source>
</evidence>
<proteinExistence type="inferred from homology"/>
<evidence type="ECO:0000256" key="1">
    <source>
        <dbReference type="ARBA" id="ARBA00004202"/>
    </source>
</evidence>
<dbReference type="InterPro" id="IPR051612">
    <property type="entry name" value="Teichoic_Acid_Biosynth"/>
</dbReference>
<comment type="caution">
    <text evidence="7">The sequence shown here is derived from an EMBL/GenBank/DDBJ whole genome shotgun (WGS) entry which is preliminary data.</text>
</comment>
<name>A0A398AWW4_9BACI</name>
<dbReference type="EMBL" id="QWVT01000041">
    <property type="protein sequence ID" value="RID82149.1"/>
    <property type="molecule type" value="Genomic_DNA"/>
</dbReference>
<dbReference type="GO" id="GO:0047355">
    <property type="term" value="F:CDP-glycerol glycerophosphotransferase activity"/>
    <property type="evidence" value="ECO:0007669"/>
    <property type="project" value="InterPro"/>
</dbReference>
<dbReference type="SUPFAM" id="SSF53756">
    <property type="entry name" value="UDP-Glycosyltransferase/glycogen phosphorylase"/>
    <property type="match status" value="1"/>
</dbReference>
<keyword evidence="6" id="KW-0472">Membrane</keyword>
<dbReference type="AlphaFoldDB" id="A0A398AWW4"/>
<keyword evidence="4 7" id="KW-0808">Transferase</keyword>
<gene>
    <name evidence="7" type="ORF">D1970_19905</name>
</gene>